<feature type="domain" description="RRM" evidence="3">
    <location>
        <begin position="139"/>
        <end position="209"/>
    </location>
</feature>
<evidence type="ECO:0000259" key="3">
    <source>
        <dbReference type="PROSITE" id="PS50102"/>
    </source>
</evidence>
<dbReference type="SMART" id="SM00360">
    <property type="entry name" value="RRM"/>
    <property type="match status" value="1"/>
</dbReference>
<protein>
    <recommendedName>
        <fullName evidence="3">RRM domain-containing protein</fullName>
    </recommendedName>
</protein>
<gene>
    <name evidence="4" type="ORF">GOODEAATRI_003386</name>
</gene>
<evidence type="ECO:0000256" key="2">
    <source>
        <dbReference type="PROSITE-ProRule" id="PRU00176"/>
    </source>
</evidence>
<evidence type="ECO:0000313" key="4">
    <source>
        <dbReference type="EMBL" id="MEQ2183976.1"/>
    </source>
</evidence>
<dbReference type="InterPro" id="IPR012677">
    <property type="entry name" value="Nucleotide-bd_a/b_plait_sf"/>
</dbReference>
<dbReference type="Pfam" id="PF00076">
    <property type="entry name" value="RRM_1"/>
    <property type="match status" value="1"/>
</dbReference>
<name>A0ABV0PKI6_9TELE</name>
<accession>A0ABV0PKI6</accession>
<dbReference type="SUPFAM" id="SSF54928">
    <property type="entry name" value="RNA-binding domain, RBD"/>
    <property type="match status" value="1"/>
</dbReference>
<dbReference type="PANTHER" id="PTHR14398:SF2">
    <property type="entry name" value="RNA-BINDING PROTEIN 26"/>
    <property type="match status" value="1"/>
</dbReference>
<dbReference type="PANTHER" id="PTHR14398">
    <property type="entry name" value="RNA RECOGNITION RRM/RNP DOMAIN"/>
    <property type="match status" value="1"/>
</dbReference>
<dbReference type="InterPro" id="IPR035979">
    <property type="entry name" value="RBD_domain_sf"/>
</dbReference>
<dbReference type="InterPro" id="IPR045137">
    <property type="entry name" value="RBM26/27"/>
</dbReference>
<organism evidence="4 5">
    <name type="scientific">Goodea atripinnis</name>
    <dbReference type="NCBI Taxonomy" id="208336"/>
    <lineage>
        <taxon>Eukaryota</taxon>
        <taxon>Metazoa</taxon>
        <taxon>Chordata</taxon>
        <taxon>Craniata</taxon>
        <taxon>Vertebrata</taxon>
        <taxon>Euteleostomi</taxon>
        <taxon>Actinopterygii</taxon>
        <taxon>Neopterygii</taxon>
        <taxon>Teleostei</taxon>
        <taxon>Neoteleostei</taxon>
        <taxon>Acanthomorphata</taxon>
        <taxon>Ovalentaria</taxon>
        <taxon>Atherinomorphae</taxon>
        <taxon>Cyprinodontiformes</taxon>
        <taxon>Goodeidae</taxon>
        <taxon>Goodea</taxon>
    </lineage>
</organism>
<dbReference type="Proteomes" id="UP001476798">
    <property type="component" value="Unassembled WGS sequence"/>
</dbReference>
<dbReference type="Gene3D" id="3.30.70.330">
    <property type="match status" value="1"/>
</dbReference>
<proteinExistence type="predicted"/>
<keyword evidence="1 2" id="KW-0694">RNA-binding</keyword>
<reference evidence="4 5" key="1">
    <citation type="submission" date="2021-06" db="EMBL/GenBank/DDBJ databases">
        <authorList>
            <person name="Palmer J.M."/>
        </authorList>
    </citation>
    <scope>NUCLEOTIDE SEQUENCE [LARGE SCALE GENOMIC DNA]</scope>
    <source>
        <strain evidence="4 5">GA_2019</strain>
        <tissue evidence="4">Muscle</tissue>
    </source>
</reference>
<keyword evidence="5" id="KW-1185">Reference proteome</keyword>
<sequence>MDAPPISITSSVPTVVTSGMRSSLLQASAPLFTSDRYDTDVYNPEAPSITNISRPIYRHRVNAQRPNLIGLTMGEVDQPLRDKIPNNSMRIVMESDSRKRPAASHDGGLSCKKPWINKHSFNKPNPQDYHSRPPFSLNAKLLVRQIPPELNNISKLNEHFSKFGTIVNLQNDPEGALIQFTSPEEAKRAMQSTEAVLNNRFIKVHWFRDNMGDGSAISRTSQAVCEGSARASNACKLRAHSRFQRSLSGVFNIDGDHKDCIQSCRSEGCPEDLRGSSEEEAALDLRLKGEFFHRDEAGASTPEDAALSGHGEGDPEVVEGVFHCMQLWTIDLERWTFLVLLMQTVWTYFHTLL</sequence>
<dbReference type="PROSITE" id="PS50102">
    <property type="entry name" value="RRM"/>
    <property type="match status" value="1"/>
</dbReference>
<dbReference type="InterPro" id="IPR000504">
    <property type="entry name" value="RRM_dom"/>
</dbReference>
<evidence type="ECO:0000313" key="5">
    <source>
        <dbReference type="Proteomes" id="UP001476798"/>
    </source>
</evidence>
<evidence type="ECO:0000256" key="1">
    <source>
        <dbReference type="ARBA" id="ARBA00022884"/>
    </source>
</evidence>
<dbReference type="EMBL" id="JAHRIO010080094">
    <property type="protein sequence ID" value="MEQ2183976.1"/>
    <property type="molecule type" value="Genomic_DNA"/>
</dbReference>
<comment type="caution">
    <text evidence="4">The sequence shown here is derived from an EMBL/GenBank/DDBJ whole genome shotgun (WGS) entry which is preliminary data.</text>
</comment>